<dbReference type="AlphaFoldDB" id="A0A438DIM4"/>
<dbReference type="EMBL" id="QGNW01001607">
    <property type="protein sequence ID" value="RVW35334.1"/>
    <property type="molecule type" value="Genomic_DNA"/>
</dbReference>
<gene>
    <name evidence="1" type="ORF">CK203_106520</name>
</gene>
<protein>
    <submittedName>
        <fullName evidence="1">Uncharacterized protein</fullName>
    </submittedName>
</protein>
<accession>A0A438DIM4</accession>
<evidence type="ECO:0000313" key="2">
    <source>
        <dbReference type="Proteomes" id="UP000288805"/>
    </source>
</evidence>
<evidence type="ECO:0000313" key="1">
    <source>
        <dbReference type="EMBL" id="RVW35334.1"/>
    </source>
</evidence>
<sequence>MYPKANERRTGQSPSTKEKRLLMFLKESNYLRFSIYDLKLTNLWGNSELRRLLFSTGSIYVIEDIDIVPLHSQPDNMEDSTELKERYKIIWERKFIFNRNNSSGHNTHCFSLMDR</sequence>
<reference evidence="1 2" key="1">
    <citation type="journal article" date="2018" name="PLoS Genet.">
        <title>Population sequencing reveals clonal diversity and ancestral inbreeding in the grapevine cultivar Chardonnay.</title>
        <authorList>
            <person name="Roach M.J."/>
            <person name="Johnson D.L."/>
            <person name="Bohlmann J."/>
            <person name="van Vuuren H.J."/>
            <person name="Jones S.J."/>
            <person name="Pretorius I.S."/>
            <person name="Schmidt S.A."/>
            <person name="Borneman A.R."/>
        </authorList>
    </citation>
    <scope>NUCLEOTIDE SEQUENCE [LARGE SCALE GENOMIC DNA]</scope>
    <source>
        <strain evidence="2">cv. Chardonnay</strain>
        <tissue evidence="1">Leaf</tissue>
    </source>
</reference>
<comment type="caution">
    <text evidence="1">The sequence shown here is derived from an EMBL/GenBank/DDBJ whole genome shotgun (WGS) entry which is preliminary data.</text>
</comment>
<dbReference type="Proteomes" id="UP000288805">
    <property type="component" value="Unassembled WGS sequence"/>
</dbReference>
<name>A0A438DIM4_VITVI</name>
<organism evidence="1 2">
    <name type="scientific">Vitis vinifera</name>
    <name type="common">Grape</name>
    <dbReference type="NCBI Taxonomy" id="29760"/>
    <lineage>
        <taxon>Eukaryota</taxon>
        <taxon>Viridiplantae</taxon>
        <taxon>Streptophyta</taxon>
        <taxon>Embryophyta</taxon>
        <taxon>Tracheophyta</taxon>
        <taxon>Spermatophyta</taxon>
        <taxon>Magnoliopsida</taxon>
        <taxon>eudicotyledons</taxon>
        <taxon>Gunneridae</taxon>
        <taxon>Pentapetalae</taxon>
        <taxon>rosids</taxon>
        <taxon>Vitales</taxon>
        <taxon>Vitaceae</taxon>
        <taxon>Viteae</taxon>
        <taxon>Vitis</taxon>
    </lineage>
</organism>
<proteinExistence type="predicted"/>